<evidence type="ECO:0000256" key="5">
    <source>
        <dbReference type="ARBA" id="ARBA00022989"/>
    </source>
</evidence>
<evidence type="ECO:0000256" key="4">
    <source>
        <dbReference type="ARBA" id="ARBA00022692"/>
    </source>
</evidence>
<proteinExistence type="inferred from homology"/>
<feature type="transmembrane region" description="Helical" evidence="7">
    <location>
        <begin position="142"/>
        <end position="162"/>
    </location>
</feature>
<evidence type="ECO:0000256" key="7">
    <source>
        <dbReference type="RuleBase" id="RU363032"/>
    </source>
</evidence>
<reference evidence="9 10" key="1">
    <citation type="submission" date="2019-06" db="EMBL/GenBank/DDBJ databases">
        <title>Whole genome sequence for Rhodospirillaceae sp. R148.</title>
        <authorList>
            <person name="Wang G."/>
        </authorList>
    </citation>
    <scope>NUCLEOTIDE SEQUENCE [LARGE SCALE GENOMIC DNA]</scope>
    <source>
        <strain evidence="9 10">R148</strain>
    </source>
</reference>
<name>A0A545TQ37_9PROT</name>
<evidence type="ECO:0000256" key="1">
    <source>
        <dbReference type="ARBA" id="ARBA00004651"/>
    </source>
</evidence>
<dbReference type="EMBL" id="VHSH01000005">
    <property type="protein sequence ID" value="TQV79334.1"/>
    <property type="molecule type" value="Genomic_DNA"/>
</dbReference>
<feature type="domain" description="ABC transmembrane type-1" evidence="8">
    <location>
        <begin position="95"/>
        <end position="296"/>
    </location>
</feature>
<organism evidence="9 10">
    <name type="scientific">Denitrobaculum tricleocarpae</name>
    <dbReference type="NCBI Taxonomy" id="2591009"/>
    <lineage>
        <taxon>Bacteria</taxon>
        <taxon>Pseudomonadati</taxon>
        <taxon>Pseudomonadota</taxon>
        <taxon>Alphaproteobacteria</taxon>
        <taxon>Rhodospirillales</taxon>
        <taxon>Rhodospirillaceae</taxon>
        <taxon>Denitrobaculum</taxon>
    </lineage>
</organism>
<evidence type="ECO:0000313" key="10">
    <source>
        <dbReference type="Proteomes" id="UP000315252"/>
    </source>
</evidence>
<feature type="transmembrane region" description="Helical" evidence="7">
    <location>
        <begin position="100"/>
        <end position="121"/>
    </location>
</feature>
<dbReference type="Gene3D" id="1.10.3720.10">
    <property type="entry name" value="MetI-like"/>
    <property type="match status" value="1"/>
</dbReference>
<feature type="transmembrane region" description="Helical" evidence="7">
    <location>
        <begin position="277"/>
        <end position="303"/>
    </location>
</feature>
<comment type="similarity">
    <text evidence="7">Belongs to the binding-protein-dependent transport system permease family.</text>
</comment>
<protein>
    <submittedName>
        <fullName evidence="9">ABC transporter permease</fullName>
    </submittedName>
</protein>
<evidence type="ECO:0000259" key="8">
    <source>
        <dbReference type="PROSITE" id="PS50928"/>
    </source>
</evidence>
<feature type="transmembrane region" description="Helical" evidence="7">
    <location>
        <begin position="232"/>
        <end position="257"/>
    </location>
</feature>
<dbReference type="PANTHER" id="PTHR43163:SF3">
    <property type="entry name" value="PEPTIDE ABC TRANSPORTER PERMEASE PROTEIN"/>
    <property type="match status" value="1"/>
</dbReference>
<comment type="subcellular location">
    <subcellularLocation>
        <location evidence="1 7">Cell membrane</location>
        <topology evidence="1 7">Multi-pass membrane protein</topology>
    </subcellularLocation>
</comment>
<evidence type="ECO:0000313" key="9">
    <source>
        <dbReference type="EMBL" id="TQV79334.1"/>
    </source>
</evidence>
<dbReference type="Pfam" id="PF19300">
    <property type="entry name" value="BPD_transp_1_N"/>
    <property type="match status" value="1"/>
</dbReference>
<keyword evidence="2 7" id="KW-0813">Transport</keyword>
<evidence type="ECO:0000256" key="3">
    <source>
        <dbReference type="ARBA" id="ARBA00022475"/>
    </source>
</evidence>
<dbReference type="InterPro" id="IPR000515">
    <property type="entry name" value="MetI-like"/>
</dbReference>
<dbReference type="GO" id="GO:0005886">
    <property type="term" value="C:plasma membrane"/>
    <property type="evidence" value="ECO:0007669"/>
    <property type="project" value="UniProtKB-SubCell"/>
</dbReference>
<feature type="transmembrane region" description="Helical" evidence="7">
    <location>
        <begin position="174"/>
        <end position="192"/>
    </location>
</feature>
<keyword evidence="6 7" id="KW-0472">Membrane</keyword>
<dbReference type="CDD" id="cd06261">
    <property type="entry name" value="TM_PBP2"/>
    <property type="match status" value="1"/>
</dbReference>
<keyword evidence="5 7" id="KW-1133">Transmembrane helix</keyword>
<dbReference type="PANTHER" id="PTHR43163">
    <property type="entry name" value="DIPEPTIDE TRANSPORT SYSTEM PERMEASE PROTEIN DPPB-RELATED"/>
    <property type="match status" value="1"/>
</dbReference>
<sequence>MLIFVIRRIGTMALTMLVVSILLFLLLELQPGNVAIKVLGPYSSEEQRNLWLEANGYFEPVYQRYLSWLLNFVTGDFGESVRFKVPVGEILWPRLANTGILAAATLAVVVPISLLLGVLAGMREGSKLDRTISVGSIITTSIPEFASAPLLGAIFVFWLGWLPGTSGMIDGFDITQLILPVMVLALYDFGYVTRMTRASMAEVMMTHYIRTAVLKGLPYRVVIMKHALRNALIAPFTVIMLQINWLLSGVIVVEFFFAYKGFGALLLEASLNQDIFMIEACAMVAVFVAVATQTIADLGYTYLNPRIRFS</sequence>
<evidence type="ECO:0000256" key="2">
    <source>
        <dbReference type="ARBA" id="ARBA00022448"/>
    </source>
</evidence>
<dbReference type="RefSeq" id="WP_142897558.1">
    <property type="nucleotide sequence ID" value="NZ_ML660056.1"/>
</dbReference>
<dbReference type="InterPro" id="IPR035906">
    <property type="entry name" value="MetI-like_sf"/>
</dbReference>
<dbReference type="SUPFAM" id="SSF161098">
    <property type="entry name" value="MetI-like"/>
    <property type="match status" value="1"/>
</dbReference>
<dbReference type="GO" id="GO:0055085">
    <property type="term" value="P:transmembrane transport"/>
    <property type="evidence" value="ECO:0007669"/>
    <property type="project" value="InterPro"/>
</dbReference>
<dbReference type="InterPro" id="IPR045621">
    <property type="entry name" value="BPD_transp_1_N"/>
</dbReference>
<accession>A0A545TQ37</accession>
<dbReference type="PROSITE" id="PS50928">
    <property type="entry name" value="ABC_TM1"/>
    <property type="match status" value="1"/>
</dbReference>
<keyword evidence="4 7" id="KW-0812">Transmembrane</keyword>
<gene>
    <name evidence="9" type="ORF">FKG95_16955</name>
</gene>
<dbReference type="Proteomes" id="UP000315252">
    <property type="component" value="Unassembled WGS sequence"/>
</dbReference>
<dbReference type="AlphaFoldDB" id="A0A545TQ37"/>
<evidence type="ECO:0000256" key="6">
    <source>
        <dbReference type="ARBA" id="ARBA00023136"/>
    </source>
</evidence>
<dbReference type="Pfam" id="PF00528">
    <property type="entry name" value="BPD_transp_1"/>
    <property type="match status" value="1"/>
</dbReference>
<comment type="caution">
    <text evidence="9">The sequence shown here is derived from an EMBL/GenBank/DDBJ whole genome shotgun (WGS) entry which is preliminary data.</text>
</comment>
<keyword evidence="10" id="KW-1185">Reference proteome</keyword>
<dbReference type="OrthoDB" id="7834831at2"/>
<keyword evidence="3" id="KW-1003">Cell membrane</keyword>